<dbReference type="AlphaFoldDB" id="A0A4P6MD76"/>
<organism evidence="1 2">
    <name type="scientific">'Catharanthus roseus' aster yellows phytoplasma</name>
    <dbReference type="NCBI Taxonomy" id="1193712"/>
    <lineage>
        <taxon>Bacteria</taxon>
        <taxon>Bacillati</taxon>
        <taxon>Mycoplasmatota</taxon>
        <taxon>Mollicutes</taxon>
        <taxon>Acholeplasmatales</taxon>
        <taxon>Acholeplasmataceae</taxon>
        <taxon>Candidatus Phytoplasma</taxon>
        <taxon>16SrI (Aster yellows group)</taxon>
    </lineage>
</organism>
<name>A0A4P6MD76_9MOLU</name>
<dbReference type="EMBL" id="CP035949">
    <property type="protein sequence ID" value="QBF23661.1"/>
    <property type="molecule type" value="Genomic_DNA"/>
</dbReference>
<protein>
    <submittedName>
        <fullName evidence="1">Uncharacterized protein</fullName>
    </submittedName>
</protein>
<sequence>MARQKLDNNPIINLSSDKAKVSKTASYYNLTQQHKDNVNQLLQEDGVLNANNQTNLDYMKVLKSQQTYEVAK</sequence>
<accession>A0A4P6MD76</accession>
<evidence type="ECO:0000313" key="1">
    <source>
        <dbReference type="EMBL" id="QBF23661.1"/>
    </source>
</evidence>
<evidence type="ECO:0000313" key="2">
    <source>
        <dbReference type="Proteomes" id="UP000289726"/>
    </source>
</evidence>
<gene>
    <name evidence="1" type="ORF">EXT02_00215</name>
</gene>
<dbReference type="Proteomes" id="UP000289726">
    <property type="component" value="Chromosome"/>
</dbReference>
<keyword evidence="2" id="KW-1185">Reference proteome</keyword>
<reference evidence="1 2" key="1">
    <citation type="submission" date="2019-02" db="EMBL/GenBank/DDBJ databases">
        <title>Draft Genome Sequence of Maize Bushy Stunt-like Phytoplasma group 16SrI-B (Aster yellows) in South Africa.</title>
        <authorList>
            <person name="Coetzee B."/>
            <person name="Douglas-Smit N."/>
            <person name="Maree H.J."/>
            <person name="Burger J.T."/>
            <person name="Kruger K."/>
            <person name="Pietersen G."/>
        </authorList>
    </citation>
    <scope>NUCLEOTIDE SEQUENCE [LARGE SCALE GENOMIC DNA]</scope>
    <source>
        <strain evidence="1 2">De Villa</strain>
    </source>
</reference>
<proteinExistence type="predicted"/>
<dbReference type="RefSeq" id="WP_130427306.1">
    <property type="nucleotide sequence ID" value="NZ_CP035949.1"/>
</dbReference>